<dbReference type="Gene3D" id="3.40.50.150">
    <property type="entry name" value="Vaccinia Virus protein VP39"/>
    <property type="match status" value="1"/>
</dbReference>
<organism evidence="2 3">
    <name type="scientific">Thermogutta terrifontis</name>
    <dbReference type="NCBI Taxonomy" id="1331910"/>
    <lineage>
        <taxon>Bacteria</taxon>
        <taxon>Pseudomonadati</taxon>
        <taxon>Planctomycetota</taxon>
        <taxon>Planctomycetia</taxon>
        <taxon>Pirellulales</taxon>
        <taxon>Thermoguttaceae</taxon>
        <taxon>Thermogutta</taxon>
    </lineage>
</organism>
<dbReference type="InterPro" id="IPR013216">
    <property type="entry name" value="Methyltransf_11"/>
</dbReference>
<reference evidence="2 3" key="1">
    <citation type="journal article" name="Front. Microbiol.">
        <title>Sugar Metabolism of the First Thermophilic Planctomycete Thermogutta terrifontis: Comparative Genomic and Transcriptomic Approaches.</title>
        <authorList>
            <person name="Elcheninov A.G."/>
            <person name="Menzel P."/>
            <person name="Gudbergsdottir S.R."/>
            <person name="Slesarev A.I."/>
            <person name="Kadnikov V.V."/>
            <person name="Krogh A."/>
            <person name="Bonch-Osmolovskaya E.A."/>
            <person name="Peng X."/>
            <person name="Kublanov I.V."/>
        </authorList>
    </citation>
    <scope>NUCLEOTIDE SEQUENCE [LARGE SCALE GENOMIC DNA]</scope>
    <source>
        <strain evidence="2 3">R1</strain>
    </source>
</reference>
<name>A0A286RIA5_9BACT</name>
<dbReference type="PANTHER" id="PTHR43591:SF24">
    <property type="entry name" value="2-METHOXY-6-POLYPRENYL-1,4-BENZOQUINOL METHYLASE, MITOCHONDRIAL"/>
    <property type="match status" value="1"/>
</dbReference>
<evidence type="ECO:0000313" key="3">
    <source>
        <dbReference type="Proteomes" id="UP000215086"/>
    </source>
</evidence>
<feature type="domain" description="Methyltransferase type 11" evidence="1">
    <location>
        <begin position="64"/>
        <end position="162"/>
    </location>
</feature>
<keyword evidence="2" id="KW-0830">Ubiquinone</keyword>
<protein>
    <submittedName>
        <fullName evidence="2">Ubiquinone</fullName>
    </submittedName>
</protein>
<keyword evidence="3" id="KW-1185">Reference proteome</keyword>
<dbReference type="GO" id="GO:0008757">
    <property type="term" value="F:S-adenosylmethionine-dependent methyltransferase activity"/>
    <property type="evidence" value="ECO:0007669"/>
    <property type="project" value="InterPro"/>
</dbReference>
<dbReference type="CDD" id="cd02440">
    <property type="entry name" value="AdoMet_MTases"/>
    <property type="match status" value="1"/>
</dbReference>
<dbReference type="PANTHER" id="PTHR43591">
    <property type="entry name" value="METHYLTRANSFERASE"/>
    <property type="match status" value="1"/>
</dbReference>
<dbReference type="SUPFAM" id="SSF53335">
    <property type="entry name" value="S-adenosyl-L-methionine-dependent methyltransferases"/>
    <property type="match status" value="1"/>
</dbReference>
<evidence type="ECO:0000313" key="2">
    <source>
        <dbReference type="EMBL" id="ASV75688.1"/>
    </source>
</evidence>
<dbReference type="Proteomes" id="UP000215086">
    <property type="component" value="Chromosome"/>
</dbReference>
<accession>A0A286RIA5</accession>
<dbReference type="InterPro" id="IPR029063">
    <property type="entry name" value="SAM-dependent_MTases_sf"/>
</dbReference>
<dbReference type="KEGG" id="ttf:THTE_3086"/>
<dbReference type="EMBL" id="CP018477">
    <property type="protein sequence ID" value="ASV75688.1"/>
    <property type="molecule type" value="Genomic_DNA"/>
</dbReference>
<sequence>MHLSVPFLYSVCYGTAMLSRVLEPEVMDTLEEALDYDSMDHSEVNRVFVADFLAAGASPGKVADLGTGTALIPIELLRRNRQFQVVAVEYSRHMLLVAREHLRELGLLDKILLVRADAKRLPFADGAFTLVMSNSLIHHLPDPWQGIVEAHRITAPGGLLFFRDLARPEDEQRLQQLVMQYAGDANAHQQQMFADSLRAALTVEEMAELVTRLGYPPTSVRMTSDRHWTWCARKPRS</sequence>
<gene>
    <name evidence="2" type="ORF">THTE_3086</name>
</gene>
<evidence type="ECO:0000259" key="1">
    <source>
        <dbReference type="Pfam" id="PF08241"/>
    </source>
</evidence>
<dbReference type="Pfam" id="PF08241">
    <property type="entry name" value="Methyltransf_11"/>
    <property type="match status" value="1"/>
</dbReference>
<proteinExistence type="predicted"/>
<dbReference type="AlphaFoldDB" id="A0A286RIA5"/>